<dbReference type="OrthoDB" id="10578419at2759"/>
<feature type="region of interest" description="Disordered" evidence="1">
    <location>
        <begin position="1"/>
        <end position="145"/>
    </location>
</feature>
<evidence type="ECO:0000313" key="2">
    <source>
        <dbReference type="EMBL" id="RSH88243.1"/>
    </source>
</evidence>
<dbReference type="AlphaFoldDB" id="A0A427YAV3"/>
<name>A0A427YAV3_9TREE</name>
<evidence type="ECO:0000313" key="3">
    <source>
        <dbReference type="Proteomes" id="UP000279236"/>
    </source>
</evidence>
<dbReference type="Proteomes" id="UP000279236">
    <property type="component" value="Unassembled WGS sequence"/>
</dbReference>
<feature type="compositionally biased region" description="Basic residues" evidence="1">
    <location>
        <begin position="1"/>
        <end position="10"/>
    </location>
</feature>
<comment type="caution">
    <text evidence="2">The sequence shown here is derived from an EMBL/GenBank/DDBJ whole genome shotgun (WGS) entry which is preliminary data.</text>
</comment>
<dbReference type="GeneID" id="39585318"/>
<sequence>MPSKTPKNRGLKPSSSESKSDRKPSAAELVGTDTKPVLDDQDQDHGSEFAPTASGSGSEEDDYTLHPMAYPDPDDSADGDFAGEDDIDDDDYGAGKKRKRGTGKPKPKSNSKPKTKSRTTNASPKRPRSSGGGGGGGTGHAWTGDEDWRLFKALHPRTPGGWGRASSEVGGGRDEKVSLGWWLAPVPACSSGGVCCPSTAVCVVCGSGSGVGLVVS</sequence>
<dbReference type="RefSeq" id="XP_028480451.1">
    <property type="nucleotide sequence ID" value="XM_028616594.1"/>
</dbReference>
<reference evidence="2 3" key="1">
    <citation type="submission" date="2018-11" db="EMBL/GenBank/DDBJ databases">
        <title>Genome sequence of Apiotrichum porosum DSM 27194.</title>
        <authorList>
            <person name="Aliyu H."/>
            <person name="Gorte O."/>
            <person name="Ochsenreither K."/>
        </authorList>
    </citation>
    <scope>NUCLEOTIDE SEQUENCE [LARGE SCALE GENOMIC DNA]</scope>
    <source>
        <strain evidence="2 3">DSM 27194</strain>
    </source>
</reference>
<feature type="compositionally biased region" description="Acidic residues" evidence="1">
    <location>
        <begin position="72"/>
        <end position="92"/>
    </location>
</feature>
<keyword evidence="3" id="KW-1185">Reference proteome</keyword>
<evidence type="ECO:0008006" key="4">
    <source>
        <dbReference type="Google" id="ProtNLM"/>
    </source>
</evidence>
<protein>
    <recommendedName>
        <fullName evidence="4">Myb-like domain-containing protein</fullName>
    </recommendedName>
</protein>
<dbReference type="EMBL" id="RSCE01000001">
    <property type="protein sequence ID" value="RSH88243.1"/>
    <property type="molecule type" value="Genomic_DNA"/>
</dbReference>
<evidence type="ECO:0000256" key="1">
    <source>
        <dbReference type="SAM" id="MobiDB-lite"/>
    </source>
</evidence>
<organism evidence="2 3">
    <name type="scientific">Apiotrichum porosum</name>
    <dbReference type="NCBI Taxonomy" id="105984"/>
    <lineage>
        <taxon>Eukaryota</taxon>
        <taxon>Fungi</taxon>
        <taxon>Dikarya</taxon>
        <taxon>Basidiomycota</taxon>
        <taxon>Agaricomycotina</taxon>
        <taxon>Tremellomycetes</taxon>
        <taxon>Trichosporonales</taxon>
        <taxon>Trichosporonaceae</taxon>
        <taxon>Apiotrichum</taxon>
    </lineage>
</organism>
<feature type="compositionally biased region" description="Basic residues" evidence="1">
    <location>
        <begin position="95"/>
        <end position="117"/>
    </location>
</feature>
<gene>
    <name evidence="2" type="ORF">EHS24_000775</name>
</gene>
<feature type="compositionally biased region" description="Gly residues" evidence="1">
    <location>
        <begin position="130"/>
        <end position="139"/>
    </location>
</feature>
<accession>A0A427YAV3</accession>
<proteinExistence type="predicted"/>